<evidence type="ECO:0000313" key="5">
    <source>
        <dbReference type="Proteomes" id="UP000264541"/>
    </source>
</evidence>
<dbReference type="Proteomes" id="UP000264541">
    <property type="component" value="Unassembled WGS sequence"/>
</dbReference>
<protein>
    <submittedName>
        <fullName evidence="4">DNA starvation/stationary phase protection protein</fullName>
    </submittedName>
</protein>
<proteinExistence type="inferred from homology"/>
<dbReference type="RefSeq" id="WP_117328407.1">
    <property type="nucleotide sequence ID" value="NZ_QVTE01000064.1"/>
</dbReference>
<dbReference type="Pfam" id="PF00210">
    <property type="entry name" value="Ferritin"/>
    <property type="match status" value="1"/>
</dbReference>
<evidence type="ECO:0000256" key="2">
    <source>
        <dbReference type="RuleBase" id="RU003875"/>
    </source>
</evidence>
<dbReference type="EMBL" id="QVTE01000064">
    <property type="protein sequence ID" value="RFU63656.1"/>
    <property type="molecule type" value="Genomic_DNA"/>
</dbReference>
<dbReference type="OrthoDB" id="9797023at2"/>
<sequence length="146" mass="16600">MSKQLVDLVNQEIANFSVLYTKLHNYHWFVNGPRFFELHVKFEELYNETTAHLDEVAERLLAIGEKPVATVKEFLTLTTIEEATGSETPDDMVSSLSSDFQKIAKELEEGIRLAEEAGDEGTGDMLLGIKKSYEKHAWMLNSYLGR</sequence>
<dbReference type="Gene3D" id="1.20.1260.10">
    <property type="match status" value="1"/>
</dbReference>
<dbReference type="AlphaFoldDB" id="A0A372LDC7"/>
<dbReference type="InterPro" id="IPR008331">
    <property type="entry name" value="Ferritin_DPS_dom"/>
</dbReference>
<dbReference type="PANTHER" id="PTHR42932">
    <property type="entry name" value="GENERAL STRESS PROTEIN 20U"/>
    <property type="match status" value="1"/>
</dbReference>
<evidence type="ECO:0000256" key="1">
    <source>
        <dbReference type="ARBA" id="ARBA00009497"/>
    </source>
</evidence>
<accession>A0A372LDC7</accession>
<dbReference type="SUPFAM" id="SSF47240">
    <property type="entry name" value="Ferritin-like"/>
    <property type="match status" value="1"/>
</dbReference>
<dbReference type="PIRSF" id="PIRSF005900">
    <property type="entry name" value="Dps"/>
    <property type="match status" value="1"/>
</dbReference>
<organism evidence="4 5">
    <name type="scientific">Peribacillus saganii</name>
    <dbReference type="NCBI Taxonomy" id="2303992"/>
    <lineage>
        <taxon>Bacteria</taxon>
        <taxon>Bacillati</taxon>
        <taxon>Bacillota</taxon>
        <taxon>Bacilli</taxon>
        <taxon>Bacillales</taxon>
        <taxon>Bacillaceae</taxon>
        <taxon>Peribacillus</taxon>
    </lineage>
</organism>
<feature type="domain" description="Ferritin/DPS" evidence="3">
    <location>
        <begin position="7"/>
        <end position="145"/>
    </location>
</feature>
<dbReference type="PROSITE" id="PS00818">
    <property type="entry name" value="DPS_1"/>
    <property type="match status" value="1"/>
</dbReference>
<dbReference type="InterPro" id="IPR002177">
    <property type="entry name" value="DPS_DNA-bd"/>
</dbReference>
<dbReference type="PRINTS" id="PR01346">
    <property type="entry name" value="HELNAPAPROT"/>
</dbReference>
<dbReference type="GO" id="GO:0016722">
    <property type="term" value="F:oxidoreductase activity, acting on metal ions"/>
    <property type="evidence" value="ECO:0007669"/>
    <property type="project" value="InterPro"/>
</dbReference>
<reference evidence="4 5" key="1">
    <citation type="submission" date="2018-08" db="EMBL/GenBank/DDBJ databases">
        <title>Bacillus chawlae sp. nov., Bacillus glennii sp. nov., and Bacillus saganii sp. nov. Isolated from the Vehicle Assembly Building at Kennedy Space Center where the Viking Spacecraft were Assembled.</title>
        <authorList>
            <person name="Seuylemezian A."/>
            <person name="Vaishampayan P."/>
        </authorList>
    </citation>
    <scope>NUCLEOTIDE SEQUENCE [LARGE SCALE GENOMIC DNA]</scope>
    <source>
        <strain evidence="4 5">V47-23a</strain>
    </source>
</reference>
<dbReference type="CDD" id="cd01043">
    <property type="entry name" value="DPS"/>
    <property type="match status" value="1"/>
</dbReference>
<dbReference type="PROSITE" id="PS00819">
    <property type="entry name" value="DPS_2"/>
    <property type="match status" value="1"/>
</dbReference>
<dbReference type="PANTHER" id="PTHR42932:SF1">
    <property type="entry name" value="GENERAL STRESS PROTEIN 20U"/>
    <property type="match status" value="1"/>
</dbReference>
<dbReference type="InterPro" id="IPR012347">
    <property type="entry name" value="Ferritin-like"/>
</dbReference>
<evidence type="ECO:0000259" key="3">
    <source>
        <dbReference type="Pfam" id="PF00210"/>
    </source>
</evidence>
<dbReference type="InterPro" id="IPR009078">
    <property type="entry name" value="Ferritin-like_SF"/>
</dbReference>
<gene>
    <name evidence="4" type="ORF">D0469_19590</name>
</gene>
<evidence type="ECO:0000313" key="4">
    <source>
        <dbReference type="EMBL" id="RFU63656.1"/>
    </source>
</evidence>
<name>A0A372LDC7_9BACI</name>
<keyword evidence="5" id="KW-1185">Reference proteome</keyword>
<dbReference type="GO" id="GO:0008199">
    <property type="term" value="F:ferric iron binding"/>
    <property type="evidence" value="ECO:0007669"/>
    <property type="project" value="InterPro"/>
</dbReference>
<dbReference type="InterPro" id="IPR023188">
    <property type="entry name" value="DPS_DNA-bd_CS"/>
</dbReference>
<comment type="similarity">
    <text evidence="1 2">Belongs to the Dps family.</text>
</comment>
<comment type="caution">
    <text evidence="4">The sequence shown here is derived from an EMBL/GenBank/DDBJ whole genome shotgun (WGS) entry which is preliminary data.</text>
</comment>